<dbReference type="Proteomes" id="UP000607653">
    <property type="component" value="Unassembled WGS sequence"/>
</dbReference>
<sequence length="63" mass="7255">MKAPVNAVEEVSKMSEICSLSESASTTTMTERKDDEERNRDDREVRQRVDKSPARVPRKCQKD</sequence>
<proteinExistence type="predicted"/>
<evidence type="ECO:0000313" key="3">
    <source>
        <dbReference type="Proteomes" id="UP000607653"/>
    </source>
</evidence>
<dbReference type="EMBL" id="DUZY01000002">
    <property type="protein sequence ID" value="DAD28206.1"/>
    <property type="molecule type" value="Genomic_DNA"/>
</dbReference>
<organism evidence="2 3">
    <name type="scientific">Nelumbo nucifera</name>
    <name type="common">Sacred lotus</name>
    <dbReference type="NCBI Taxonomy" id="4432"/>
    <lineage>
        <taxon>Eukaryota</taxon>
        <taxon>Viridiplantae</taxon>
        <taxon>Streptophyta</taxon>
        <taxon>Embryophyta</taxon>
        <taxon>Tracheophyta</taxon>
        <taxon>Spermatophyta</taxon>
        <taxon>Magnoliopsida</taxon>
        <taxon>Proteales</taxon>
        <taxon>Nelumbonaceae</taxon>
        <taxon>Nelumbo</taxon>
    </lineage>
</organism>
<dbReference type="AlphaFoldDB" id="A0A822YAV7"/>
<evidence type="ECO:0000313" key="2">
    <source>
        <dbReference type="EMBL" id="DAD28206.1"/>
    </source>
</evidence>
<reference evidence="2 3" key="1">
    <citation type="journal article" date="2020" name="Mol. Biol. Evol.">
        <title>Distinct Expression and Methylation Patterns for Genes with Different Fates following a Single Whole-Genome Duplication in Flowering Plants.</title>
        <authorList>
            <person name="Shi T."/>
            <person name="Rahmani R.S."/>
            <person name="Gugger P.F."/>
            <person name="Wang M."/>
            <person name="Li H."/>
            <person name="Zhang Y."/>
            <person name="Li Z."/>
            <person name="Wang Q."/>
            <person name="Van de Peer Y."/>
            <person name="Marchal K."/>
            <person name="Chen J."/>
        </authorList>
    </citation>
    <scope>NUCLEOTIDE SEQUENCE [LARGE SCALE GENOMIC DNA]</scope>
    <source>
        <tissue evidence="2">Leaf</tissue>
    </source>
</reference>
<evidence type="ECO:0000256" key="1">
    <source>
        <dbReference type="SAM" id="MobiDB-lite"/>
    </source>
</evidence>
<name>A0A822YAV7_NELNU</name>
<feature type="region of interest" description="Disordered" evidence="1">
    <location>
        <begin position="16"/>
        <end position="63"/>
    </location>
</feature>
<keyword evidence="3" id="KW-1185">Reference proteome</keyword>
<accession>A0A822YAV7</accession>
<gene>
    <name evidence="2" type="ORF">HUJ06_029674</name>
</gene>
<comment type="caution">
    <text evidence="2">The sequence shown here is derived from an EMBL/GenBank/DDBJ whole genome shotgun (WGS) entry which is preliminary data.</text>
</comment>
<feature type="compositionally biased region" description="Basic and acidic residues" evidence="1">
    <location>
        <begin position="30"/>
        <end position="53"/>
    </location>
</feature>
<feature type="compositionally biased region" description="Polar residues" evidence="1">
    <location>
        <begin position="18"/>
        <end position="29"/>
    </location>
</feature>
<protein>
    <submittedName>
        <fullName evidence="2">Uncharacterized protein</fullName>
    </submittedName>
</protein>